<dbReference type="GO" id="GO:0004803">
    <property type="term" value="F:transposase activity"/>
    <property type="evidence" value="ECO:0007669"/>
    <property type="project" value="InterPro"/>
</dbReference>
<dbReference type="EMBL" id="CP023777">
    <property type="protein sequence ID" value="ATL47764.1"/>
    <property type="molecule type" value="Genomic_DNA"/>
</dbReference>
<dbReference type="PANTHER" id="PTHR36966:SF1">
    <property type="entry name" value="REP-ASSOCIATED TYROSINE TRANSPOSASE"/>
    <property type="match status" value="1"/>
</dbReference>
<proteinExistence type="predicted"/>
<dbReference type="OrthoDB" id="9788881at2"/>
<dbReference type="Gene3D" id="3.30.70.1290">
    <property type="entry name" value="Transposase IS200-like"/>
    <property type="match status" value="1"/>
</dbReference>
<organism evidence="2 3">
    <name type="scientific">Chitinophaga caeni</name>
    <dbReference type="NCBI Taxonomy" id="2029983"/>
    <lineage>
        <taxon>Bacteria</taxon>
        <taxon>Pseudomonadati</taxon>
        <taxon>Bacteroidota</taxon>
        <taxon>Chitinophagia</taxon>
        <taxon>Chitinophagales</taxon>
        <taxon>Chitinophagaceae</taxon>
        <taxon>Chitinophaga</taxon>
    </lineage>
</organism>
<protein>
    <submittedName>
        <fullName evidence="2">Transposase</fullName>
    </submittedName>
</protein>
<sequence length="181" mass="21196">MSRKYKFRDAHGLYFVSFPVIGWIDIFTREVYCQLFVESLAYCRMNLGMEIYAWCIMPSHVHIIFRAKETDPGNLLKSLKGFTSRKILMAIAENPQESRKEWILSMAEHAGSLNSNIRFRQFWQQHNQPIELWSSHVIQQKVDYIHNNPVEAGFVLEPFFWKYSSAIDFAGGKGILEIDEL</sequence>
<dbReference type="GO" id="GO:0043565">
    <property type="term" value="F:sequence-specific DNA binding"/>
    <property type="evidence" value="ECO:0007669"/>
    <property type="project" value="TreeGrafter"/>
</dbReference>
<name>A0A291QV90_9BACT</name>
<evidence type="ECO:0000313" key="2">
    <source>
        <dbReference type="EMBL" id="ATL47764.1"/>
    </source>
</evidence>
<dbReference type="NCBIfam" id="NF047646">
    <property type="entry name" value="REP_Tyr_transpos"/>
    <property type="match status" value="1"/>
</dbReference>
<dbReference type="GO" id="GO:0006313">
    <property type="term" value="P:DNA transposition"/>
    <property type="evidence" value="ECO:0007669"/>
    <property type="project" value="InterPro"/>
</dbReference>
<evidence type="ECO:0000259" key="1">
    <source>
        <dbReference type="SMART" id="SM01321"/>
    </source>
</evidence>
<dbReference type="AlphaFoldDB" id="A0A291QV90"/>
<reference evidence="2 3" key="1">
    <citation type="submission" date="2017-10" db="EMBL/GenBank/DDBJ databases">
        <title>Paenichitinophaga pekingensis gen. nov., sp. nov., isolated from activated sludge.</title>
        <authorList>
            <person name="Jin D."/>
            <person name="Kong X."/>
            <person name="Deng Y."/>
            <person name="Bai Z."/>
        </authorList>
    </citation>
    <scope>NUCLEOTIDE SEQUENCE [LARGE SCALE GENOMIC DNA]</scope>
    <source>
        <strain evidence="2 3">13</strain>
    </source>
</reference>
<dbReference type="SMART" id="SM01321">
    <property type="entry name" value="Y1_Tnp"/>
    <property type="match status" value="1"/>
</dbReference>
<gene>
    <name evidence="2" type="ORF">COR50_11645</name>
</gene>
<dbReference type="RefSeq" id="WP_098194141.1">
    <property type="nucleotide sequence ID" value="NZ_CP023777.1"/>
</dbReference>
<dbReference type="SUPFAM" id="SSF143422">
    <property type="entry name" value="Transposase IS200-like"/>
    <property type="match status" value="1"/>
</dbReference>
<feature type="domain" description="Transposase IS200-like" evidence="1">
    <location>
        <begin position="9"/>
        <end position="148"/>
    </location>
</feature>
<dbReference type="PANTHER" id="PTHR36966">
    <property type="entry name" value="REP-ASSOCIATED TYROSINE TRANSPOSASE"/>
    <property type="match status" value="1"/>
</dbReference>
<dbReference type="Proteomes" id="UP000220133">
    <property type="component" value="Chromosome"/>
</dbReference>
<dbReference type="InterPro" id="IPR036515">
    <property type="entry name" value="Transposase_17_sf"/>
</dbReference>
<dbReference type="KEGG" id="cbae:COR50_11645"/>
<dbReference type="Pfam" id="PF01797">
    <property type="entry name" value="Y1_Tnp"/>
    <property type="match status" value="1"/>
</dbReference>
<accession>A0A291QV90</accession>
<dbReference type="InterPro" id="IPR052715">
    <property type="entry name" value="RAYT_transposase"/>
</dbReference>
<dbReference type="InterPro" id="IPR002686">
    <property type="entry name" value="Transposase_17"/>
</dbReference>
<evidence type="ECO:0000313" key="3">
    <source>
        <dbReference type="Proteomes" id="UP000220133"/>
    </source>
</evidence>
<keyword evidence="3" id="KW-1185">Reference proteome</keyword>